<proteinExistence type="predicted"/>
<dbReference type="PATRIC" id="fig|1125712.3.peg.715"/>
<evidence type="ECO:0008006" key="3">
    <source>
        <dbReference type="Google" id="ProtNLM"/>
    </source>
</evidence>
<reference evidence="1 2" key="1">
    <citation type="submission" date="2013-08" db="EMBL/GenBank/DDBJ databases">
        <authorList>
            <person name="Durkin A.S."/>
            <person name="Haft D.R."/>
            <person name="McCorrison J."/>
            <person name="Torralba M."/>
            <person name="Gillis M."/>
            <person name="Haft D.H."/>
            <person name="Methe B."/>
            <person name="Sutton G."/>
            <person name="Nelson K.E."/>
        </authorList>
    </citation>
    <scope>NUCLEOTIDE SEQUENCE [LARGE SCALE GENOMIC DNA]</scope>
    <source>
        <strain evidence="1 2">F0195</strain>
    </source>
</reference>
<name>U2VA90_9ACTN</name>
<comment type="caution">
    <text evidence="1">The sequence shown here is derived from an EMBL/GenBank/DDBJ whole genome shotgun (WGS) entry which is preliminary data.</text>
</comment>
<dbReference type="AlphaFoldDB" id="U2VA90"/>
<gene>
    <name evidence="1" type="ORF">HMPREF1316_1614</name>
</gene>
<sequence length="130" mass="14887">MARETLQIEMQIDGCSQRMRKIEEALEELRAFRWELSQSHENFHRWVAQTDASALHASELAGVRMGARYAQRVHDALHDELMPGIGHGFEGIACEVDGAERRLSDELERLHAQRMDLMHALDAQAQGRPR</sequence>
<evidence type="ECO:0000313" key="1">
    <source>
        <dbReference type="EMBL" id="ERL09521.1"/>
    </source>
</evidence>
<keyword evidence="2" id="KW-1185">Reference proteome</keyword>
<evidence type="ECO:0000313" key="2">
    <source>
        <dbReference type="Proteomes" id="UP000016638"/>
    </source>
</evidence>
<organism evidence="1 2">
    <name type="scientific">Olsenella profusa F0195</name>
    <dbReference type="NCBI Taxonomy" id="1125712"/>
    <lineage>
        <taxon>Bacteria</taxon>
        <taxon>Bacillati</taxon>
        <taxon>Actinomycetota</taxon>
        <taxon>Coriobacteriia</taxon>
        <taxon>Coriobacteriales</taxon>
        <taxon>Atopobiaceae</taxon>
        <taxon>Olsenella</taxon>
    </lineage>
</organism>
<dbReference type="EMBL" id="AWEZ01000029">
    <property type="protein sequence ID" value="ERL09521.1"/>
    <property type="molecule type" value="Genomic_DNA"/>
</dbReference>
<accession>U2VA90</accession>
<dbReference type="STRING" id="1125712.HMPREF1316_1614"/>
<protein>
    <recommendedName>
        <fullName evidence="3">DUF5082 domain-containing protein</fullName>
    </recommendedName>
</protein>
<dbReference type="Proteomes" id="UP000016638">
    <property type="component" value="Unassembled WGS sequence"/>
</dbReference>
<dbReference type="RefSeq" id="WP_021725607.1">
    <property type="nucleotide sequence ID" value="NZ_AWEZ01000029.1"/>
</dbReference>